<organism evidence="3 4">
    <name type="scientific">Daphnia sinensis</name>
    <dbReference type="NCBI Taxonomy" id="1820382"/>
    <lineage>
        <taxon>Eukaryota</taxon>
        <taxon>Metazoa</taxon>
        <taxon>Ecdysozoa</taxon>
        <taxon>Arthropoda</taxon>
        <taxon>Crustacea</taxon>
        <taxon>Branchiopoda</taxon>
        <taxon>Diplostraca</taxon>
        <taxon>Cladocera</taxon>
        <taxon>Anomopoda</taxon>
        <taxon>Daphniidae</taxon>
        <taxon>Daphnia</taxon>
        <taxon>Daphnia similis group</taxon>
    </lineage>
</organism>
<proteinExistence type="predicted"/>
<evidence type="ECO:0000313" key="4">
    <source>
        <dbReference type="Proteomes" id="UP000820818"/>
    </source>
</evidence>
<evidence type="ECO:0000256" key="1">
    <source>
        <dbReference type="SAM" id="MobiDB-lite"/>
    </source>
</evidence>
<dbReference type="Pfam" id="PF14529">
    <property type="entry name" value="Exo_endo_phos_2"/>
    <property type="match status" value="1"/>
</dbReference>
<reference evidence="3 4" key="1">
    <citation type="submission" date="2022-05" db="EMBL/GenBank/DDBJ databases">
        <title>A multi-omics perspective on studying reproductive biology in Daphnia sinensis.</title>
        <authorList>
            <person name="Jia J."/>
        </authorList>
    </citation>
    <scope>NUCLEOTIDE SEQUENCE [LARGE SCALE GENOMIC DNA]</scope>
    <source>
        <strain evidence="3 4">WSL</strain>
    </source>
</reference>
<evidence type="ECO:0000313" key="3">
    <source>
        <dbReference type="EMBL" id="KAI9558423.1"/>
    </source>
</evidence>
<dbReference type="GO" id="GO:0003824">
    <property type="term" value="F:catalytic activity"/>
    <property type="evidence" value="ECO:0007669"/>
    <property type="project" value="InterPro"/>
</dbReference>
<feature type="region of interest" description="Disordered" evidence="1">
    <location>
        <begin position="250"/>
        <end position="276"/>
    </location>
</feature>
<feature type="compositionally biased region" description="Basic and acidic residues" evidence="1">
    <location>
        <begin position="1"/>
        <end position="10"/>
    </location>
</feature>
<name>A0AAD5LIP4_9CRUS</name>
<accession>A0AAD5LIP4</accession>
<protein>
    <recommendedName>
        <fullName evidence="2">Endonuclease/exonuclease/phosphatase domain-containing protein</fullName>
    </recommendedName>
</protein>
<gene>
    <name evidence="3" type="ORF">GHT06_015205</name>
</gene>
<feature type="compositionally biased region" description="Basic and acidic residues" evidence="1">
    <location>
        <begin position="250"/>
        <end position="268"/>
    </location>
</feature>
<dbReference type="PANTHER" id="PTHR33273:SF4">
    <property type="entry name" value="ENDONUCLEASE_EXONUCLEASE_PHOSPHATASE DOMAIN-CONTAINING PROTEIN"/>
    <property type="match status" value="1"/>
</dbReference>
<keyword evidence="4" id="KW-1185">Reference proteome</keyword>
<feature type="region of interest" description="Disordered" evidence="1">
    <location>
        <begin position="1"/>
        <end position="44"/>
    </location>
</feature>
<dbReference type="Proteomes" id="UP000820818">
    <property type="component" value="Linkage Group LG5"/>
</dbReference>
<feature type="domain" description="Endonuclease/exonuclease/phosphatase" evidence="2">
    <location>
        <begin position="24"/>
        <end position="129"/>
    </location>
</feature>
<dbReference type="Gene3D" id="3.60.10.10">
    <property type="entry name" value="Endonuclease/exonuclease/phosphatase"/>
    <property type="match status" value="1"/>
</dbReference>
<dbReference type="EMBL" id="WJBH02000005">
    <property type="protein sequence ID" value="KAI9558423.1"/>
    <property type="molecule type" value="Genomic_DNA"/>
</dbReference>
<dbReference type="InterPro" id="IPR005135">
    <property type="entry name" value="Endo/exonuclease/phosphatase"/>
</dbReference>
<dbReference type="PANTHER" id="PTHR33273">
    <property type="entry name" value="DOMAIN-CONTAINING PROTEIN, PUTATIVE-RELATED"/>
    <property type="match status" value="1"/>
</dbReference>
<dbReference type="SUPFAM" id="SSF56219">
    <property type="entry name" value="DNase I-like"/>
    <property type="match status" value="1"/>
</dbReference>
<sequence length="276" mass="31620">MEEEHEDRNPTKQTENNKQITPKATNTQDKTIKPNNRNSNIILGGDFNGHHGRWESSCNHPNQSGRVIAHILENEYDIELLATPANIGTRQNPSSLTYSTIDLTLMSPSLALASQITRGPHLGSDHLPIHIKTNAEPTFSIERPQTWIFTEANWTTWNKEVNKIIINSEFYSNINTEDKYQIYYNALKEGNRLSKIRLTKAATEIKPEPAQPWWTEECRKAVAATRRARNRCDPSKGGVNCDSIKEAWKKKENEKKNNHNQGKEKFNEPIHQYPLP</sequence>
<comment type="caution">
    <text evidence="3">The sequence shown here is derived from an EMBL/GenBank/DDBJ whole genome shotgun (WGS) entry which is preliminary data.</text>
</comment>
<dbReference type="AlphaFoldDB" id="A0AAD5LIP4"/>
<dbReference type="InterPro" id="IPR036691">
    <property type="entry name" value="Endo/exonu/phosph_ase_sf"/>
</dbReference>
<feature type="compositionally biased region" description="Polar residues" evidence="1">
    <location>
        <begin position="11"/>
        <end position="41"/>
    </location>
</feature>
<evidence type="ECO:0000259" key="2">
    <source>
        <dbReference type="Pfam" id="PF14529"/>
    </source>
</evidence>